<dbReference type="RefSeq" id="XP_062628385.1">
    <property type="nucleotide sequence ID" value="XM_062772401.1"/>
</dbReference>
<evidence type="ECO:0000256" key="2">
    <source>
        <dbReference type="ARBA" id="ARBA00004496"/>
    </source>
</evidence>
<evidence type="ECO:0000256" key="1">
    <source>
        <dbReference type="ARBA" id="ARBA00001966"/>
    </source>
</evidence>
<accession>A0AAF0Y8W1</accession>
<keyword evidence="6 12" id="KW-0963">Cytoplasm</keyword>
<dbReference type="SFLD" id="SFLDF00408">
    <property type="entry name" value="Diphthamide_biosynthesis_famil"/>
    <property type="match status" value="1"/>
</dbReference>
<dbReference type="SFLD" id="SFLDG01121">
    <property type="entry name" value="Diphthamide_biosynthesis"/>
    <property type="match status" value="1"/>
</dbReference>
<dbReference type="FunFam" id="3.40.50.11840:FF:000005">
    <property type="entry name" value="2-(3-amino-3-carboxypropyl)histidine synthase subunit 2"/>
    <property type="match status" value="1"/>
</dbReference>
<proteinExistence type="inferred from homology"/>
<comment type="subunit">
    <text evidence="10">Component of the 2-(3-amino-3-carboxypropyl)histidine synthase complex composed of DPH1, DPH2, DPH3 and a NADH-dependent reductase, predominantly CBR1.</text>
</comment>
<evidence type="ECO:0000256" key="6">
    <source>
        <dbReference type="ARBA" id="ARBA00022490"/>
    </source>
</evidence>
<dbReference type="Gene3D" id="3.40.50.11860">
    <property type="entry name" value="Diphthamide synthesis DPH1/DPH2 domain 3"/>
    <property type="match status" value="1"/>
</dbReference>
<comment type="cofactor">
    <cofactor evidence="1">
        <name>[4Fe-4S] cluster</name>
        <dbReference type="ChEBI" id="CHEBI:49883"/>
    </cofactor>
</comment>
<dbReference type="InterPro" id="IPR010014">
    <property type="entry name" value="DHP2"/>
</dbReference>
<organism evidence="13 14">
    <name type="scientific">Vanrija pseudolonga</name>
    <dbReference type="NCBI Taxonomy" id="143232"/>
    <lineage>
        <taxon>Eukaryota</taxon>
        <taxon>Fungi</taxon>
        <taxon>Dikarya</taxon>
        <taxon>Basidiomycota</taxon>
        <taxon>Agaricomycotina</taxon>
        <taxon>Tremellomycetes</taxon>
        <taxon>Trichosporonales</taxon>
        <taxon>Trichosporonaceae</taxon>
        <taxon>Vanrija</taxon>
    </lineage>
</organism>
<sequence length="504" mass="54127">MASADAFYTSAAVALEEEVGEGAAAGPSSMGDAAAALSLAEAFDVENTAKLILEGGYKTIGLQFPDELLPSSVAVYRALQRLVGASGAQTYVLADSTHGACCPDVLSCLHLPADFLVHYGHACLTPTDALPVHYVFPRRSLDVAAAAEALRAVSTDEVAEKRGIVVVWDVAYDWHAEDIVRELSAAVDVPISFATISRPSTLPKPDADADAKGKAPALRSIQPPAGVEMADAVVWYIGEEGRSLLNLQMTHATNPLFAYAPETGAFAVHPRSSRLLQKRLFALHSALAADVFGLVVGNIGLASSKPVVEELRLALKRAQKKSYTLSVGRLNPAKLANFAEIECFVLIGCAEGGVVDSKDYLRPMITPYELTLALKGTEHIWDPSKWTLDLDAVLDAAKEESERLKDKGDESEEELEFSLVTGKYRTRRKFGAGQEDSNATLLVEGTKELTLRNQDTSLAKLESAGSMFLQSRSFQGLEARYGLDEPAVLEQGRSGIARGYTEEK</sequence>
<keyword evidence="9 12" id="KW-0411">Iron-sulfur</keyword>
<keyword evidence="14" id="KW-1185">Reference proteome</keyword>
<comment type="function">
    <text evidence="11">Required for the first step of diphthamide biosynthesis, a post-translational modification of histidine which occurs in elongation factor 2. DPH1 and DPH2 transfer a 3-amino-3-carboxypropyl (ACP) group from S-adenosyl-L-methionine (SAM) to a histidine residue, the reaction is assisted by a reduction system comprising DPH3 and a NADH-dependent reductase, predominantly CBR1. Facilitates the reduction of the catalytic iron-sulfur cluster found in the DPH1 subunit.</text>
</comment>
<dbReference type="GO" id="GO:0046872">
    <property type="term" value="F:metal ion binding"/>
    <property type="evidence" value="ECO:0007669"/>
    <property type="project" value="UniProtKB-KW"/>
</dbReference>
<comment type="similarity">
    <text evidence="4 12">Belongs to the DPH1/DPH2 family. DPH2 subfamily.</text>
</comment>
<evidence type="ECO:0000256" key="5">
    <source>
        <dbReference type="ARBA" id="ARBA00021914"/>
    </source>
</evidence>
<dbReference type="Proteomes" id="UP000827549">
    <property type="component" value="Chromosome 4"/>
</dbReference>
<dbReference type="InterPro" id="IPR016435">
    <property type="entry name" value="DPH1/DPH2"/>
</dbReference>
<evidence type="ECO:0000256" key="4">
    <source>
        <dbReference type="ARBA" id="ARBA00006179"/>
    </source>
</evidence>
<dbReference type="GeneID" id="87809075"/>
<dbReference type="InterPro" id="IPR042265">
    <property type="entry name" value="DPH1/DPH2_3"/>
</dbReference>
<dbReference type="PANTHER" id="PTHR10762:SF2">
    <property type="entry name" value="2-(3-AMINO-3-CARBOXYPROPYL)HISTIDINE SYNTHASE SUBUNIT 2"/>
    <property type="match status" value="1"/>
</dbReference>
<dbReference type="FunFam" id="3.40.50.11860:FF:000001">
    <property type="entry name" value="2-(3-amino-3-carboxypropyl)histidine synthase subunit 2"/>
    <property type="match status" value="1"/>
</dbReference>
<gene>
    <name evidence="13" type="primary">DPH2</name>
    <name evidence="13" type="ORF">LOC62_04G005847</name>
</gene>
<keyword evidence="7 12" id="KW-0479">Metal-binding</keyword>
<evidence type="ECO:0000313" key="13">
    <source>
        <dbReference type="EMBL" id="WOO82353.1"/>
    </source>
</evidence>
<dbReference type="GO" id="GO:0051536">
    <property type="term" value="F:iron-sulfur cluster binding"/>
    <property type="evidence" value="ECO:0007669"/>
    <property type="project" value="UniProtKB-KW"/>
</dbReference>
<comment type="function">
    <text evidence="12">Required for the first step of diphthamide biosynthesis, a post-translational modification of histidine which occurs in elongation factor 2. DPH1 and DPH2 transfer a 3-amino-3-carboxypropyl (ACP) group from S-adenosyl-L-methionine (SAM) to a histidine residue, the reaction is assisted by a reduction system comprising DPH3 and a NADH-dependent reductase. Facilitates the reduction of the catalytic iron-sulfur cluster found in the DPH1 subunit.</text>
</comment>
<evidence type="ECO:0000256" key="11">
    <source>
        <dbReference type="ARBA" id="ARBA00054092"/>
    </source>
</evidence>
<dbReference type="InterPro" id="IPR042263">
    <property type="entry name" value="DPH1/DPH2_1"/>
</dbReference>
<evidence type="ECO:0000256" key="10">
    <source>
        <dbReference type="ARBA" id="ARBA00034128"/>
    </source>
</evidence>
<name>A0AAF0Y8W1_9TREE</name>
<dbReference type="AlphaFoldDB" id="A0AAF0Y8W1"/>
<dbReference type="PANTHER" id="PTHR10762">
    <property type="entry name" value="DIPHTHAMIDE BIOSYNTHESIS PROTEIN"/>
    <property type="match status" value="1"/>
</dbReference>
<dbReference type="NCBIfam" id="TIGR00322">
    <property type="entry name" value="diphth2_R"/>
    <property type="match status" value="1"/>
</dbReference>
<dbReference type="GO" id="GO:0017183">
    <property type="term" value="P:protein histidyl modification to diphthamide"/>
    <property type="evidence" value="ECO:0007669"/>
    <property type="project" value="InterPro"/>
</dbReference>
<evidence type="ECO:0000256" key="7">
    <source>
        <dbReference type="ARBA" id="ARBA00022723"/>
    </source>
</evidence>
<dbReference type="Pfam" id="PF01866">
    <property type="entry name" value="Diphthamide_syn"/>
    <property type="match status" value="1"/>
</dbReference>
<dbReference type="GO" id="GO:0005737">
    <property type="term" value="C:cytoplasm"/>
    <property type="evidence" value="ECO:0007669"/>
    <property type="project" value="UniProtKB-SubCell"/>
</dbReference>
<dbReference type="SFLD" id="SFLDS00032">
    <property type="entry name" value="Radical_SAM_3-amino-3-carboxyp"/>
    <property type="match status" value="1"/>
</dbReference>
<dbReference type="EMBL" id="CP086717">
    <property type="protein sequence ID" value="WOO82353.1"/>
    <property type="molecule type" value="Genomic_DNA"/>
</dbReference>
<evidence type="ECO:0000256" key="9">
    <source>
        <dbReference type="ARBA" id="ARBA00023014"/>
    </source>
</evidence>
<reference evidence="13" key="1">
    <citation type="submission" date="2023-10" db="EMBL/GenBank/DDBJ databases">
        <authorList>
            <person name="Noh H."/>
        </authorList>
    </citation>
    <scope>NUCLEOTIDE SEQUENCE</scope>
    <source>
        <strain evidence="13">DUCC4014</strain>
    </source>
</reference>
<comment type="pathway">
    <text evidence="3 12">Protein modification; peptidyl-diphthamide biosynthesis.</text>
</comment>
<protein>
    <recommendedName>
        <fullName evidence="5 12">2-(3-amino-3-carboxypropyl)histidine synthase subunit 2</fullName>
    </recommendedName>
</protein>
<dbReference type="GO" id="GO:0090560">
    <property type="term" value="F:2-(3-amino-3-carboxypropyl)histidine synthase activity"/>
    <property type="evidence" value="ECO:0007669"/>
    <property type="project" value="InterPro"/>
</dbReference>
<dbReference type="NCBIfam" id="TIGR00272">
    <property type="entry name" value="DPH2"/>
    <property type="match status" value="1"/>
</dbReference>
<keyword evidence="8 12" id="KW-0408">Iron</keyword>
<evidence type="ECO:0000313" key="14">
    <source>
        <dbReference type="Proteomes" id="UP000827549"/>
    </source>
</evidence>
<evidence type="ECO:0000256" key="8">
    <source>
        <dbReference type="ARBA" id="ARBA00023004"/>
    </source>
</evidence>
<evidence type="ECO:0000256" key="3">
    <source>
        <dbReference type="ARBA" id="ARBA00005156"/>
    </source>
</evidence>
<comment type="subcellular location">
    <subcellularLocation>
        <location evidence="2 12">Cytoplasm</location>
    </subcellularLocation>
</comment>
<dbReference type="Gene3D" id="3.40.50.11840">
    <property type="entry name" value="Diphthamide synthesis DPH1/DPH2 domain 1"/>
    <property type="match status" value="1"/>
</dbReference>
<evidence type="ECO:0000256" key="12">
    <source>
        <dbReference type="RuleBase" id="RU364133"/>
    </source>
</evidence>